<keyword evidence="6 7" id="KW-0472">Membrane</keyword>
<dbReference type="InterPro" id="IPR003439">
    <property type="entry name" value="ABC_transporter-like_ATP-bd"/>
</dbReference>
<dbReference type="PANTHER" id="PTHR43394:SF1">
    <property type="entry name" value="ATP-BINDING CASSETTE SUB-FAMILY B MEMBER 10, MITOCHONDRIAL"/>
    <property type="match status" value="1"/>
</dbReference>
<dbReference type="SMART" id="SM00382">
    <property type="entry name" value="AAA"/>
    <property type="match status" value="1"/>
</dbReference>
<dbReference type="Gene3D" id="3.40.50.300">
    <property type="entry name" value="P-loop containing nucleotide triphosphate hydrolases"/>
    <property type="match status" value="1"/>
</dbReference>
<dbReference type="GO" id="GO:0005524">
    <property type="term" value="F:ATP binding"/>
    <property type="evidence" value="ECO:0007669"/>
    <property type="project" value="UniProtKB-KW"/>
</dbReference>
<dbReference type="PROSITE" id="PS50893">
    <property type="entry name" value="ABC_TRANSPORTER_2"/>
    <property type="match status" value="1"/>
</dbReference>
<dbReference type="Proteomes" id="UP001165283">
    <property type="component" value="Unassembled WGS sequence"/>
</dbReference>
<evidence type="ECO:0000256" key="7">
    <source>
        <dbReference type="SAM" id="Phobius"/>
    </source>
</evidence>
<organism evidence="10 11">
    <name type="scientific">Pseudonocardia humida</name>
    <dbReference type="NCBI Taxonomy" id="2800819"/>
    <lineage>
        <taxon>Bacteria</taxon>
        <taxon>Bacillati</taxon>
        <taxon>Actinomycetota</taxon>
        <taxon>Actinomycetes</taxon>
        <taxon>Pseudonocardiales</taxon>
        <taxon>Pseudonocardiaceae</taxon>
        <taxon>Pseudonocardia</taxon>
    </lineage>
</organism>
<dbReference type="PROSITE" id="PS50929">
    <property type="entry name" value="ABC_TM1F"/>
    <property type="match status" value="1"/>
</dbReference>
<evidence type="ECO:0000313" key="11">
    <source>
        <dbReference type="Proteomes" id="UP001165283"/>
    </source>
</evidence>
<evidence type="ECO:0000256" key="6">
    <source>
        <dbReference type="ARBA" id="ARBA00023136"/>
    </source>
</evidence>
<dbReference type="InterPro" id="IPR039421">
    <property type="entry name" value="Type_1_exporter"/>
</dbReference>
<dbReference type="InterPro" id="IPR011527">
    <property type="entry name" value="ABC1_TM_dom"/>
</dbReference>
<sequence>MADSSEPLIGAHDLTTPSWAQGFESVAGAALGAVARAAPRTMATAVRWAWRASPRMTVLSGVVQLLSGCATAFGLFATADVFTRLLAAGPTPERVLAALPALATVVAALAARGLLDAAVAMVQGRLAPLVEQAAQDDLHAALLDVELVAFDDPDFTELVERASIQGLTRVRTVVGETGDLLASLVSVAAAVVTAGVLHPLLAPVVLLAALPQGWASVRSARLMFASFLRMSSARRRLGIAGALITGRDQAAEVRALTTRGPLLAEHRRIADQITADAVRVARDRTLVELVGRTLAGIGSAGAYAVLALLIYFELLELAVAGAAALAMRMAAQAVSNAVYGVNMLYESGFYVELFRSCLSEAARRRRRPGSAPLTGPPTRIELTGVSFRYPGQDEPAVEGIDLTLRRGEVVALVGENGSGKSTLAKLITGLYLPEHGTVRWDGVDVGAVDADALLTHVAVVLQDPVNWPMSARNNVRVGRLERADPDGALLLDAANGSGTDTVVAELPDGWSTVLSKEFQGGRDLSGGQWQRVAVARGLFRDAPLVVADEPTAALDARAEHAVFGTLRGRTGAGSDRITVLITHRLANVRSADRIVVLEHGRITEQGRHDELMALGGTYHELFSLQARAYAADRDTH</sequence>
<gene>
    <name evidence="10" type="ORF">KDL28_16370</name>
</gene>
<protein>
    <submittedName>
        <fullName evidence="10">ABC transporter ATP-binding protein</fullName>
    </submittedName>
</protein>
<keyword evidence="2 7" id="KW-0812">Transmembrane</keyword>
<keyword evidence="11" id="KW-1185">Reference proteome</keyword>
<reference evidence="10" key="1">
    <citation type="submission" date="2021-04" db="EMBL/GenBank/DDBJ databases">
        <title>Pseudonocardia sp. nov., isolated from sandy soil of mangrove forest.</title>
        <authorList>
            <person name="Zan Z."/>
            <person name="Huang R."/>
            <person name="Liu W."/>
        </authorList>
    </citation>
    <scope>NUCLEOTIDE SEQUENCE</scope>
    <source>
        <strain evidence="10">S2-4</strain>
    </source>
</reference>
<keyword evidence="3" id="KW-0547">Nucleotide-binding</keyword>
<dbReference type="InterPro" id="IPR027417">
    <property type="entry name" value="P-loop_NTPase"/>
</dbReference>
<comment type="subcellular location">
    <subcellularLocation>
        <location evidence="1">Cell membrane</location>
        <topology evidence="1">Multi-pass membrane protein</topology>
    </subcellularLocation>
</comment>
<evidence type="ECO:0000259" key="9">
    <source>
        <dbReference type="PROSITE" id="PS50929"/>
    </source>
</evidence>
<dbReference type="Pfam" id="PF00005">
    <property type="entry name" value="ABC_tran"/>
    <property type="match status" value="1"/>
</dbReference>
<feature type="domain" description="ABC transporter" evidence="8">
    <location>
        <begin position="380"/>
        <end position="624"/>
    </location>
</feature>
<keyword evidence="4 10" id="KW-0067">ATP-binding</keyword>
<feature type="transmembrane region" description="Helical" evidence="7">
    <location>
        <begin position="97"/>
        <end position="115"/>
    </location>
</feature>
<dbReference type="InterPro" id="IPR003593">
    <property type="entry name" value="AAA+_ATPase"/>
</dbReference>
<evidence type="ECO:0000259" key="8">
    <source>
        <dbReference type="PROSITE" id="PS50893"/>
    </source>
</evidence>
<dbReference type="RefSeq" id="WP_252439528.1">
    <property type="nucleotide sequence ID" value="NZ_JAGSOV010000035.1"/>
</dbReference>
<dbReference type="InterPro" id="IPR017871">
    <property type="entry name" value="ABC_transporter-like_CS"/>
</dbReference>
<feature type="transmembrane region" description="Helical" evidence="7">
    <location>
        <begin position="289"/>
        <end position="312"/>
    </location>
</feature>
<feature type="transmembrane region" description="Helical" evidence="7">
    <location>
        <begin position="57"/>
        <end position="77"/>
    </location>
</feature>
<accession>A0ABT1A0W3</accession>
<dbReference type="PROSITE" id="PS00211">
    <property type="entry name" value="ABC_TRANSPORTER_1"/>
    <property type="match status" value="1"/>
</dbReference>
<dbReference type="Gene3D" id="1.20.1560.10">
    <property type="entry name" value="ABC transporter type 1, transmembrane domain"/>
    <property type="match status" value="1"/>
</dbReference>
<evidence type="ECO:0000256" key="3">
    <source>
        <dbReference type="ARBA" id="ARBA00022741"/>
    </source>
</evidence>
<dbReference type="SUPFAM" id="SSF90123">
    <property type="entry name" value="ABC transporter transmembrane region"/>
    <property type="match status" value="1"/>
</dbReference>
<evidence type="ECO:0000256" key="5">
    <source>
        <dbReference type="ARBA" id="ARBA00022989"/>
    </source>
</evidence>
<evidence type="ECO:0000256" key="4">
    <source>
        <dbReference type="ARBA" id="ARBA00022840"/>
    </source>
</evidence>
<evidence type="ECO:0000313" key="10">
    <source>
        <dbReference type="EMBL" id="MCO1656634.1"/>
    </source>
</evidence>
<keyword evidence="5 7" id="KW-1133">Transmembrane helix</keyword>
<feature type="domain" description="ABC transmembrane type-1" evidence="9">
    <location>
        <begin position="58"/>
        <end position="346"/>
    </location>
</feature>
<dbReference type="SUPFAM" id="SSF52540">
    <property type="entry name" value="P-loop containing nucleoside triphosphate hydrolases"/>
    <property type="match status" value="1"/>
</dbReference>
<proteinExistence type="predicted"/>
<comment type="caution">
    <text evidence="10">The sequence shown here is derived from an EMBL/GenBank/DDBJ whole genome shotgun (WGS) entry which is preliminary data.</text>
</comment>
<name>A0ABT1A0W3_9PSEU</name>
<evidence type="ECO:0000256" key="2">
    <source>
        <dbReference type="ARBA" id="ARBA00022692"/>
    </source>
</evidence>
<evidence type="ECO:0000256" key="1">
    <source>
        <dbReference type="ARBA" id="ARBA00004651"/>
    </source>
</evidence>
<dbReference type="InterPro" id="IPR036640">
    <property type="entry name" value="ABC1_TM_sf"/>
</dbReference>
<dbReference type="PANTHER" id="PTHR43394">
    <property type="entry name" value="ATP-DEPENDENT PERMEASE MDL1, MITOCHONDRIAL"/>
    <property type="match status" value="1"/>
</dbReference>
<dbReference type="EMBL" id="JAGSOV010000035">
    <property type="protein sequence ID" value="MCO1656634.1"/>
    <property type="molecule type" value="Genomic_DNA"/>
</dbReference>